<dbReference type="GeneID" id="17252856"/>
<evidence type="ECO:0008006" key="5">
    <source>
        <dbReference type="Google" id="ProtNLM"/>
    </source>
</evidence>
<feature type="chain" id="PRO_5044290934" description="ShKT domain-containing protein" evidence="2">
    <location>
        <begin position="23"/>
        <end position="194"/>
    </location>
</feature>
<dbReference type="Proteomes" id="UP000013827">
    <property type="component" value="Unassembled WGS sequence"/>
</dbReference>
<feature type="region of interest" description="Disordered" evidence="1">
    <location>
        <begin position="92"/>
        <end position="125"/>
    </location>
</feature>
<accession>A0A0D3I617</accession>
<dbReference type="KEGG" id="ehx:EMIHUDRAFT_249707"/>
<reference evidence="4" key="1">
    <citation type="journal article" date="2013" name="Nature">
        <title>Pan genome of the phytoplankton Emiliania underpins its global distribution.</title>
        <authorList>
            <person name="Read B.A."/>
            <person name="Kegel J."/>
            <person name="Klute M.J."/>
            <person name="Kuo A."/>
            <person name="Lefebvre S.C."/>
            <person name="Maumus F."/>
            <person name="Mayer C."/>
            <person name="Miller J."/>
            <person name="Monier A."/>
            <person name="Salamov A."/>
            <person name="Young J."/>
            <person name="Aguilar M."/>
            <person name="Claverie J.M."/>
            <person name="Frickenhaus S."/>
            <person name="Gonzalez K."/>
            <person name="Herman E.K."/>
            <person name="Lin Y.C."/>
            <person name="Napier J."/>
            <person name="Ogata H."/>
            <person name="Sarno A.F."/>
            <person name="Shmutz J."/>
            <person name="Schroeder D."/>
            <person name="de Vargas C."/>
            <person name="Verret F."/>
            <person name="von Dassow P."/>
            <person name="Valentin K."/>
            <person name="Van de Peer Y."/>
            <person name="Wheeler G."/>
            <person name="Dacks J.B."/>
            <person name="Delwiche C.F."/>
            <person name="Dyhrman S.T."/>
            <person name="Glockner G."/>
            <person name="John U."/>
            <person name="Richards T."/>
            <person name="Worden A.Z."/>
            <person name="Zhang X."/>
            <person name="Grigoriev I.V."/>
            <person name="Allen A.E."/>
            <person name="Bidle K."/>
            <person name="Borodovsky M."/>
            <person name="Bowler C."/>
            <person name="Brownlee C."/>
            <person name="Cock J.M."/>
            <person name="Elias M."/>
            <person name="Gladyshev V.N."/>
            <person name="Groth M."/>
            <person name="Guda C."/>
            <person name="Hadaegh A."/>
            <person name="Iglesias-Rodriguez M.D."/>
            <person name="Jenkins J."/>
            <person name="Jones B.M."/>
            <person name="Lawson T."/>
            <person name="Leese F."/>
            <person name="Lindquist E."/>
            <person name="Lobanov A."/>
            <person name="Lomsadze A."/>
            <person name="Malik S.B."/>
            <person name="Marsh M.E."/>
            <person name="Mackinder L."/>
            <person name="Mock T."/>
            <person name="Mueller-Roeber B."/>
            <person name="Pagarete A."/>
            <person name="Parker M."/>
            <person name="Probert I."/>
            <person name="Quesneville H."/>
            <person name="Raines C."/>
            <person name="Rensing S.A."/>
            <person name="Riano-Pachon D.M."/>
            <person name="Richier S."/>
            <person name="Rokitta S."/>
            <person name="Shiraiwa Y."/>
            <person name="Soanes D.M."/>
            <person name="van der Giezen M."/>
            <person name="Wahlund T.M."/>
            <person name="Williams B."/>
            <person name="Wilson W."/>
            <person name="Wolfe G."/>
            <person name="Wurch L.L."/>
        </authorList>
    </citation>
    <scope>NUCLEOTIDE SEQUENCE</scope>
</reference>
<dbReference type="PaxDb" id="2903-EOD06702"/>
<protein>
    <recommendedName>
        <fullName evidence="5">ShKT domain-containing protein</fullName>
    </recommendedName>
</protein>
<dbReference type="EnsemblProtists" id="EOD06702">
    <property type="protein sequence ID" value="EOD06702"/>
    <property type="gene ID" value="EMIHUDRAFT_249707"/>
</dbReference>
<dbReference type="RefSeq" id="XP_005759131.1">
    <property type="nucleotide sequence ID" value="XM_005759074.1"/>
</dbReference>
<evidence type="ECO:0000256" key="1">
    <source>
        <dbReference type="SAM" id="MobiDB-lite"/>
    </source>
</evidence>
<reference evidence="3" key="2">
    <citation type="submission" date="2024-10" db="UniProtKB">
        <authorList>
            <consortium name="EnsemblProtists"/>
        </authorList>
    </citation>
    <scope>IDENTIFICATION</scope>
</reference>
<keyword evidence="2" id="KW-0732">Signal</keyword>
<organism evidence="3 4">
    <name type="scientific">Emiliania huxleyi (strain CCMP1516)</name>
    <dbReference type="NCBI Taxonomy" id="280463"/>
    <lineage>
        <taxon>Eukaryota</taxon>
        <taxon>Haptista</taxon>
        <taxon>Haptophyta</taxon>
        <taxon>Prymnesiophyceae</taxon>
        <taxon>Isochrysidales</taxon>
        <taxon>Noelaerhabdaceae</taxon>
        <taxon>Emiliania</taxon>
    </lineage>
</organism>
<evidence type="ECO:0000313" key="3">
    <source>
        <dbReference type="EnsemblProtists" id="EOD06702"/>
    </source>
</evidence>
<dbReference type="AlphaFoldDB" id="A0A0D3I617"/>
<name>A0A0D3I617_EMIH1</name>
<keyword evidence="4" id="KW-1185">Reference proteome</keyword>
<feature type="signal peptide" evidence="2">
    <location>
        <begin position="1"/>
        <end position="22"/>
    </location>
</feature>
<proteinExistence type="predicted"/>
<dbReference type="HOGENOM" id="CLU_1411186_0_0_1"/>
<sequence>MAAHRIGARLSGLFYLALAARAEDCADGGPFKCTDDAGCPSPEVSCAQLAALKQCGSRFDQIFDRPPATAHPRVGEACPVACGSCGSGGPAAGAGPSRTTAGRVAPPRASSGTRSSTRSLKITAPAGSHGGHLLLVETAGSVIKVDVPAGVRAGEAFDVPVLAELWSERPVARLALDGGPVASGDGYKLRWWSL</sequence>
<evidence type="ECO:0000313" key="4">
    <source>
        <dbReference type="Proteomes" id="UP000013827"/>
    </source>
</evidence>
<feature type="compositionally biased region" description="Low complexity" evidence="1">
    <location>
        <begin position="105"/>
        <end position="119"/>
    </location>
</feature>
<evidence type="ECO:0000256" key="2">
    <source>
        <dbReference type="SAM" id="SignalP"/>
    </source>
</evidence>